<dbReference type="PANTHER" id="PTHR33387">
    <property type="entry name" value="RMLC-LIKE JELLY ROLL FOLD PROTEIN"/>
    <property type="match status" value="1"/>
</dbReference>
<accession>A0A316YKC3</accession>
<feature type="domain" description="DUF985" evidence="1">
    <location>
        <begin position="78"/>
        <end position="182"/>
    </location>
</feature>
<dbReference type="PANTHER" id="PTHR33387:SF3">
    <property type="entry name" value="DUF985 DOMAIN-CONTAINING PROTEIN"/>
    <property type="match status" value="1"/>
</dbReference>
<dbReference type="InterPro" id="IPR011051">
    <property type="entry name" value="RmlC_Cupin_sf"/>
</dbReference>
<dbReference type="Pfam" id="PF06172">
    <property type="entry name" value="Cupin_5"/>
    <property type="match status" value="2"/>
</dbReference>
<dbReference type="Proteomes" id="UP000245768">
    <property type="component" value="Unassembled WGS sequence"/>
</dbReference>
<feature type="domain" description="DUF985" evidence="1">
    <location>
        <begin position="10"/>
        <end position="59"/>
    </location>
</feature>
<dbReference type="InParanoid" id="A0A316YKC3"/>
<keyword evidence="3" id="KW-1185">Reference proteome</keyword>
<dbReference type="OrthoDB" id="6614653at2759"/>
<evidence type="ECO:0000313" key="2">
    <source>
        <dbReference type="EMBL" id="PWN89078.1"/>
    </source>
</evidence>
<organism evidence="2 3">
    <name type="scientific">Acaromyces ingoldii</name>
    <dbReference type="NCBI Taxonomy" id="215250"/>
    <lineage>
        <taxon>Eukaryota</taxon>
        <taxon>Fungi</taxon>
        <taxon>Dikarya</taxon>
        <taxon>Basidiomycota</taxon>
        <taxon>Ustilaginomycotina</taxon>
        <taxon>Exobasidiomycetes</taxon>
        <taxon>Exobasidiales</taxon>
        <taxon>Cryptobasidiaceae</taxon>
        <taxon>Acaromyces</taxon>
    </lineage>
</organism>
<dbReference type="RefSeq" id="XP_025376276.1">
    <property type="nucleotide sequence ID" value="XM_025522011.1"/>
</dbReference>
<evidence type="ECO:0000313" key="3">
    <source>
        <dbReference type="Proteomes" id="UP000245768"/>
    </source>
</evidence>
<name>A0A316YKC3_9BASI</name>
<reference evidence="2 3" key="1">
    <citation type="journal article" date="2018" name="Mol. Biol. Evol.">
        <title>Broad Genomic Sampling Reveals a Smut Pathogenic Ancestry of the Fungal Clade Ustilaginomycotina.</title>
        <authorList>
            <person name="Kijpornyongpan T."/>
            <person name="Mondo S.J."/>
            <person name="Barry K."/>
            <person name="Sandor L."/>
            <person name="Lee J."/>
            <person name="Lipzen A."/>
            <person name="Pangilinan J."/>
            <person name="LaButti K."/>
            <person name="Hainaut M."/>
            <person name="Henrissat B."/>
            <person name="Grigoriev I.V."/>
            <person name="Spatafora J.W."/>
            <person name="Aime M.C."/>
        </authorList>
    </citation>
    <scope>NUCLEOTIDE SEQUENCE [LARGE SCALE GENOMIC DNA]</scope>
    <source>
        <strain evidence="2 3">MCA 4198</strain>
    </source>
</reference>
<dbReference type="GeneID" id="37043927"/>
<dbReference type="SUPFAM" id="SSF51182">
    <property type="entry name" value="RmlC-like cupins"/>
    <property type="match status" value="1"/>
</dbReference>
<protein>
    <recommendedName>
        <fullName evidence="1">DUF985 domain-containing protein</fullName>
    </recommendedName>
</protein>
<dbReference type="AlphaFoldDB" id="A0A316YKC3"/>
<dbReference type="InterPro" id="IPR009327">
    <property type="entry name" value="Cupin_DUF985"/>
</dbReference>
<dbReference type="Gene3D" id="2.60.120.10">
    <property type="entry name" value="Jelly Rolls"/>
    <property type="match status" value="1"/>
</dbReference>
<evidence type="ECO:0000259" key="1">
    <source>
        <dbReference type="Pfam" id="PF06172"/>
    </source>
</evidence>
<dbReference type="EMBL" id="KZ819637">
    <property type="protein sequence ID" value="PWN89078.1"/>
    <property type="molecule type" value="Genomic_DNA"/>
</dbReference>
<proteinExistence type="predicted"/>
<dbReference type="CDD" id="cd06121">
    <property type="entry name" value="cupin_YML079wp"/>
    <property type="match status" value="1"/>
</dbReference>
<dbReference type="InterPro" id="IPR014710">
    <property type="entry name" value="RmlC-like_jellyroll"/>
</dbReference>
<sequence length="209" mass="23098">MYSYSTPSSEIIETLKLIPHPEGGHFAVTYVDEGKVASPYASNKEERVVQSTIYYLLSVGHNVPDNGKEPPERLVGHSSALGKLHKNKSPTMHLHHSGRAIYTLIEASPKPGKAPEVKQVVMGEDVSKGETRQLMVDGNWWKVSEIPKEDLEAVEKGQVDPERVGCLISEVVAPGFDWNDHTWLDQKSLAGVFGDDKASIARFTPYVHP</sequence>
<dbReference type="InterPro" id="IPR039935">
    <property type="entry name" value="YML079W-like"/>
</dbReference>
<gene>
    <name evidence="2" type="ORF">FA10DRAFT_267683</name>
</gene>